<keyword evidence="3 4" id="KW-0472">Membrane</keyword>
<dbReference type="SUPFAM" id="SSF103473">
    <property type="entry name" value="MFS general substrate transporter"/>
    <property type="match status" value="1"/>
</dbReference>
<evidence type="ECO:0000256" key="2">
    <source>
        <dbReference type="ARBA" id="ARBA00022989"/>
    </source>
</evidence>
<evidence type="ECO:0000256" key="1">
    <source>
        <dbReference type="ARBA" id="ARBA00022692"/>
    </source>
</evidence>
<name>A0A1P8UDC9_9GAMM</name>
<dbReference type="Pfam" id="PF07690">
    <property type="entry name" value="MFS_1"/>
    <property type="match status" value="2"/>
</dbReference>
<feature type="transmembrane region" description="Helical" evidence="4">
    <location>
        <begin position="142"/>
        <end position="161"/>
    </location>
</feature>
<dbReference type="OrthoDB" id="7200137at2"/>
<dbReference type="AlphaFoldDB" id="A0A1P8UDC9"/>
<dbReference type="STRING" id="1765967.BW247_01105"/>
<feature type="transmembrane region" description="Helical" evidence="4">
    <location>
        <begin position="310"/>
        <end position="331"/>
    </location>
</feature>
<feature type="transmembrane region" description="Helical" evidence="4">
    <location>
        <begin position="254"/>
        <end position="275"/>
    </location>
</feature>
<feature type="transmembrane region" description="Helical" evidence="4">
    <location>
        <begin position="343"/>
        <end position="365"/>
    </location>
</feature>
<evidence type="ECO:0000256" key="3">
    <source>
        <dbReference type="ARBA" id="ARBA00023136"/>
    </source>
</evidence>
<feature type="domain" description="Major facilitator superfamily (MFS) profile" evidence="5">
    <location>
        <begin position="1"/>
        <end position="394"/>
    </location>
</feature>
<keyword evidence="2 4" id="KW-1133">Transmembrane helix</keyword>
<dbReference type="InterPro" id="IPR020846">
    <property type="entry name" value="MFS_dom"/>
</dbReference>
<dbReference type="Proteomes" id="UP000243807">
    <property type="component" value="Chromosome"/>
</dbReference>
<dbReference type="InterPro" id="IPR050327">
    <property type="entry name" value="Proton-linked_MCT"/>
</dbReference>
<dbReference type="PANTHER" id="PTHR11360:SF284">
    <property type="entry name" value="EG:103B4.3 PROTEIN-RELATED"/>
    <property type="match status" value="1"/>
</dbReference>
<feature type="transmembrane region" description="Helical" evidence="4">
    <location>
        <begin position="20"/>
        <end position="42"/>
    </location>
</feature>
<sequence>MSDSTTTPPPDARRAWRPFLLLAPFQFIFGLIFSWGAIAPALHSQAGWSHATLSLAFSLTPLALFPAVILAGRLLGRLSPKALLAAALALFTLGSAGALSGAAPLIFMIGYDVLALGVAAGLSTAACIAMVGALYPARRGTLAGALLALYGLSSIVSAPVFDTLDAHLGWRLALAVLLGGYAALGWLTWLGLPDARPSAKRRTAARTPPRRSLAHPGLLRAVTSVLAAAPLGALSFAVIGQLARAQGLGRADAVAIVAVMAFGNGLGRFAFGLLADRRGAPFSRTTVLTLNALAALLAFADLYRPSPVALAAYATLAGLSYGGIAGKLPPLAAHLAGPAQEHAAFGLLYGTYALGSFLGPLLGALIGLRPALTVVACAALFALLPACFDDRKRGDSAHHDPAA</sequence>
<dbReference type="GO" id="GO:0022857">
    <property type="term" value="F:transmembrane transporter activity"/>
    <property type="evidence" value="ECO:0007669"/>
    <property type="project" value="InterPro"/>
</dbReference>
<feature type="transmembrane region" description="Helical" evidence="4">
    <location>
        <begin position="173"/>
        <end position="192"/>
    </location>
</feature>
<feature type="transmembrane region" description="Helical" evidence="4">
    <location>
        <begin position="113"/>
        <end position="135"/>
    </location>
</feature>
<dbReference type="Gene3D" id="1.20.1250.20">
    <property type="entry name" value="MFS general substrate transporter like domains"/>
    <property type="match status" value="2"/>
</dbReference>
<keyword evidence="1 4" id="KW-0812">Transmembrane</keyword>
<feature type="transmembrane region" description="Helical" evidence="4">
    <location>
        <begin position="287"/>
        <end position="304"/>
    </location>
</feature>
<protein>
    <submittedName>
        <fullName evidence="6">MFS transporter</fullName>
    </submittedName>
</protein>
<dbReference type="RefSeq" id="WP_076835214.1">
    <property type="nucleotide sequence ID" value="NZ_CP019434.1"/>
</dbReference>
<keyword evidence="7" id="KW-1185">Reference proteome</keyword>
<feature type="transmembrane region" description="Helical" evidence="4">
    <location>
        <begin position="218"/>
        <end position="242"/>
    </location>
</feature>
<dbReference type="InterPro" id="IPR011701">
    <property type="entry name" value="MFS"/>
</dbReference>
<dbReference type="PROSITE" id="PS50850">
    <property type="entry name" value="MFS"/>
    <property type="match status" value="1"/>
</dbReference>
<dbReference type="EMBL" id="CP019434">
    <property type="protein sequence ID" value="APZ41867.1"/>
    <property type="molecule type" value="Genomic_DNA"/>
</dbReference>
<feature type="transmembrane region" description="Helical" evidence="4">
    <location>
        <begin position="48"/>
        <end position="71"/>
    </location>
</feature>
<gene>
    <name evidence="6" type="ORF">BW247_01105</name>
</gene>
<dbReference type="PANTHER" id="PTHR11360">
    <property type="entry name" value="MONOCARBOXYLATE TRANSPORTER"/>
    <property type="match status" value="1"/>
</dbReference>
<proteinExistence type="predicted"/>
<dbReference type="KEGG" id="afy:BW247_01105"/>
<dbReference type="InterPro" id="IPR036259">
    <property type="entry name" value="MFS_trans_sf"/>
</dbReference>
<accession>A0A1P8UDC9</accession>
<organism evidence="6 7">
    <name type="scientific">Acidihalobacter ferrooxydans</name>
    <dbReference type="NCBI Taxonomy" id="1765967"/>
    <lineage>
        <taxon>Bacteria</taxon>
        <taxon>Pseudomonadati</taxon>
        <taxon>Pseudomonadota</taxon>
        <taxon>Gammaproteobacteria</taxon>
        <taxon>Chromatiales</taxon>
        <taxon>Ectothiorhodospiraceae</taxon>
        <taxon>Acidihalobacter</taxon>
    </lineage>
</organism>
<evidence type="ECO:0000256" key="4">
    <source>
        <dbReference type="SAM" id="Phobius"/>
    </source>
</evidence>
<feature type="transmembrane region" description="Helical" evidence="4">
    <location>
        <begin position="83"/>
        <end position="107"/>
    </location>
</feature>
<feature type="transmembrane region" description="Helical" evidence="4">
    <location>
        <begin position="371"/>
        <end position="388"/>
    </location>
</feature>
<evidence type="ECO:0000313" key="6">
    <source>
        <dbReference type="EMBL" id="APZ41867.1"/>
    </source>
</evidence>
<evidence type="ECO:0000313" key="7">
    <source>
        <dbReference type="Proteomes" id="UP000243807"/>
    </source>
</evidence>
<reference evidence="6 7" key="1">
    <citation type="submission" date="2017-01" db="EMBL/GenBank/DDBJ databases">
        <title>Draft sequence of Acidihalobacter ferrooxidans strain DSM 14175 (strain V8).</title>
        <authorList>
            <person name="Khaleque H.N."/>
            <person name="Ramsay J.P."/>
            <person name="Murphy R.J.T."/>
            <person name="Kaksonen A.H."/>
            <person name="Boxall N.J."/>
            <person name="Watkin E.L.J."/>
        </authorList>
    </citation>
    <scope>NUCLEOTIDE SEQUENCE [LARGE SCALE GENOMIC DNA]</scope>
    <source>
        <strain evidence="6 7">V8</strain>
    </source>
</reference>
<evidence type="ECO:0000259" key="5">
    <source>
        <dbReference type="PROSITE" id="PS50850"/>
    </source>
</evidence>